<dbReference type="EMBL" id="LR796846">
    <property type="protein sequence ID" value="CAB4169334.1"/>
    <property type="molecule type" value="Genomic_DNA"/>
</dbReference>
<dbReference type="SUPFAM" id="SSF52540">
    <property type="entry name" value="P-loop containing nucleoside triphosphate hydrolases"/>
    <property type="match status" value="1"/>
</dbReference>
<dbReference type="EMBL" id="LR797365">
    <property type="protein sequence ID" value="CAB4210998.1"/>
    <property type="molecule type" value="Genomic_DNA"/>
</dbReference>
<proteinExistence type="predicted"/>
<evidence type="ECO:0000313" key="6">
    <source>
        <dbReference type="EMBL" id="CAB4189993.1"/>
    </source>
</evidence>
<evidence type="ECO:0000256" key="1">
    <source>
        <dbReference type="SAM" id="Coils"/>
    </source>
</evidence>
<dbReference type="EMBL" id="LR797015">
    <property type="protein sequence ID" value="CAB4181472.1"/>
    <property type="molecule type" value="Genomic_DNA"/>
</dbReference>
<protein>
    <recommendedName>
        <fullName evidence="2">DUF927 domain-containing protein</fullName>
    </recommendedName>
</protein>
<evidence type="ECO:0000313" key="5">
    <source>
        <dbReference type="EMBL" id="CAB4181472.1"/>
    </source>
</evidence>
<evidence type="ECO:0000313" key="4">
    <source>
        <dbReference type="EMBL" id="CAB4169334.1"/>
    </source>
</evidence>
<dbReference type="EMBL" id="LR798365">
    <property type="protein sequence ID" value="CAB5226589.1"/>
    <property type="molecule type" value="Genomic_DNA"/>
</dbReference>
<accession>A0A6J5RFX6</accession>
<reference evidence="7" key="1">
    <citation type="submission" date="2020-05" db="EMBL/GenBank/DDBJ databases">
        <authorList>
            <person name="Chiriac C."/>
            <person name="Salcher M."/>
            <person name="Ghai R."/>
            <person name="Kavagutti S V."/>
        </authorList>
    </citation>
    <scope>NUCLEOTIDE SEQUENCE</scope>
</reference>
<name>A0A6J5RFX6_9CAUD</name>
<evidence type="ECO:0000313" key="9">
    <source>
        <dbReference type="EMBL" id="CAB5226589.1"/>
    </source>
</evidence>
<evidence type="ECO:0000313" key="8">
    <source>
        <dbReference type="EMBL" id="CAB4210998.1"/>
    </source>
</evidence>
<evidence type="ECO:0000313" key="7">
    <source>
        <dbReference type="EMBL" id="CAB4196173.1"/>
    </source>
</evidence>
<feature type="coiled-coil region" evidence="1">
    <location>
        <begin position="730"/>
        <end position="757"/>
    </location>
</feature>
<keyword evidence="1" id="KW-0175">Coiled coil</keyword>
<dbReference type="InterPro" id="IPR027417">
    <property type="entry name" value="P-loop_NTPase"/>
</dbReference>
<evidence type="ECO:0000259" key="2">
    <source>
        <dbReference type="Pfam" id="PF06048"/>
    </source>
</evidence>
<dbReference type="Pfam" id="PF06048">
    <property type="entry name" value="DUF927"/>
    <property type="match status" value="1"/>
</dbReference>
<dbReference type="EMBL" id="LR797154">
    <property type="protein sequence ID" value="CAB4189993.1"/>
    <property type="molecule type" value="Genomic_DNA"/>
</dbReference>
<organism evidence="7">
    <name type="scientific">uncultured Caudovirales phage</name>
    <dbReference type="NCBI Taxonomy" id="2100421"/>
    <lineage>
        <taxon>Viruses</taxon>
        <taxon>Duplodnaviria</taxon>
        <taxon>Heunggongvirae</taxon>
        <taxon>Uroviricota</taxon>
        <taxon>Caudoviricetes</taxon>
        <taxon>Peduoviridae</taxon>
        <taxon>Maltschvirus</taxon>
        <taxon>Maltschvirus maltsch</taxon>
    </lineage>
</organism>
<sequence length="936" mass="104121">METLEFLERALGNTGFYCVFAARISDGKRVQKFYTSKSEIIDAAVNFDAEGYDAYFALATFKGEVSRKVDNIDTLHSLYLDLDCGVGKDYPSQAAAVSALREFCKVTKLPKPVMINSGRGVHVYWMLTTPLTYPEWYKLALKLKQTCVIHNLKADPVVTADGARILRVPSTHNHKSDPALPVNFLTDSANSVSVAEISELLSGVEAPLFAPRAYVPRETDAVMSALLANRESVFKTIMVKTAAGKGCAQLAYIFQNRAELPEPMWRAGLSIAKFCSDGDKAAHKMSSGHPEYDPGETEAKMDRIKGPYLCTRFDEYNPGGCAGCPHFGKIKSPITLGQHVMEAEEEDNQLVVRTKSGEKLHVVPKYPAPYFRGAKGGVYIRATDDEGEIIERCIYHNDLYVTHRLNDPDLGEVVAMKLHLPRDVPREFTVPLTAVTSREDFRKYVAQQGITVWGKDLEALMIYTTQWIHEMQAYKESIEARRQFGWTDEDMTTFILGDSAITATGIEYNPPSSSTAQMFHAFTQRGTLADWVNLMEFYNRPAMEIHQAVILAGFGSILMPFSAVHCLTIHLNGVSGLGKTTAMLSAASVWGNPAAYMLQEQDTHNAKMSRGEIFQNLPLLIDELTNAPPKQLSDLLYQVSGGRQRGRLTSGSNAERHRGVPWKFLCVTSANASLIEKISTLKADPDAEAMRILEYTVQPHKAISKAETDGLAKKIIGIYGHAGPVFAQYIIEHREEVRALYEQMQEKIDEAANLKAKNRFWSAGAAVILTALLVCNKIGLLNYDPKAMFKFLVHDLLKSNNNARDEMATSAQDVLNSYVLEHIDQVLQIKSTEDLRSKHGNGLDTIIVPEARPRMNFIARYETDLQKLFLVPKPLREWCTEQQINYGAFVAELKTTLGAKKMKVRLGKGTHMNLPPADAIVVEFAIKEPTSGTEIT</sequence>
<gene>
    <name evidence="5" type="ORF">UFOVP1064_37</name>
    <name evidence="6" type="ORF">UFOVP1197_26</name>
    <name evidence="7" type="ORF">UFOVP1294_64</name>
    <name evidence="8" type="ORF">UFOVP1412_67</name>
    <name evidence="9" type="ORF">UFOVP1515_4</name>
    <name evidence="3" type="ORF">UFOVP659_38</name>
    <name evidence="4" type="ORF">UFOVP885_17</name>
</gene>
<dbReference type="EMBL" id="LR796628">
    <property type="protein sequence ID" value="CAB4156059.1"/>
    <property type="molecule type" value="Genomic_DNA"/>
</dbReference>
<dbReference type="InterPro" id="IPR009270">
    <property type="entry name" value="DUF927"/>
</dbReference>
<evidence type="ECO:0000313" key="3">
    <source>
        <dbReference type="EMBL" id="CAB4156059.1"/>
    </source>
</evidence>
<dbReference type="EMBL" id="LR797241">
    <property type="protein sequence ID" value="CAB4196173.1"/>
    <property type="molecule type" value="Genomic_DNA"/>
</dbReference>
<feature type="domain" description="DUF927" evidence="2">
    <location>
        <begin position="378"/>
        <end position="648"/>
    </location>
</feature>